<protein>
    <recommendedName>
        <fullName evidence="4">DUF721 domain-containing protein</fullName>
    </recommendedName>
</protein>
<evidence type="ECO:0000313" key="2">
    <source>
        <dbReference type="EMBL" id="EPP38368.1"/>
    </source>
</evidence>
<sequence>MSPFLKQELPSTIKKSKKTASPIKHAKHYLRGYLKKIEHIVASNPQEVIEAWNEILGTKYTGMFQALGFKNHILLVKIYHSSLYALLKQTPQSSLIDQLHQRVPHAKVKEIQFLLG</sequence>
<dbReference type="Pfam" id="PF05258">
    <property type="entry name" value="DciA"/>
    <property type="match status" value="1"/>
</dbReference>
<reference evidence="2" key="1">
    <citation type="submission" date="2013-04" db="EMBL/GenBank/DDBJ databases">
        <title>Genome sequence of Chlamydia psittaci 10_881_SC42.</title>
        <authorList>
            <person name="Huot-Creasy H."/>
            <person name="McCracken C.L."/>
            <person name="Humphries M."/>
            <person name="Sachse K."/>
            <person name="Laroucau K."/>
            <person name="Bavoil P."/>
            <person name="Myers G.S."/>
        </authorList>
    </citation>
    <scope>NUCLEOTIDE SEQUENCE [LARGE SCALE GENOMIC DNA]</scope>
    <source>
        <strain evidence="2">10_881_SC42</strain>
    </source>
</reference>
<dbReference type="InterPro" id="IPR007922">
    <property type="entry name" value="DciA-like"/>
</dbReference>
<evidence type="ECO:0008006" key="4">
    <source>
        <dbReference type="Google" id="ProtNLM"/>
    </source>
</evidence>
<organism evidence="2 3">
    <name type="scientific">Chlamydia avium</name>
    <dbReference type="NCBI Taxonomy" id="1457141"/>
    <lineage>
        <taxon>Bacteria</taxon>
        <taxon>Pseudomonadati</taxon>
        <taxon>Chlamydiota</taxon>
        <taxon>Chlamydiia</taxon>
        <taxon>Chlamydiales</taxon>
        <taxon>Chlamydiaceae</taxon>
        <taxon>Chlamydia/Chlamydophila group</taxon>
        <taxon>Chlamydia</taxon>
    </lineage>
</organism>
<dbReference type="EMBL" id="ATND01000002">
    <property type="protein sequence ID" value="EPP38368.1"/>
    <property type="molecule type" value="Genomic_DNA"/>
</dbReference>
<keyword evidence="3" id="KW-1185">Reference proteome</keyword>
<feature type="region of interest" description="Disordered" evidence="1">
    <location>
        <begin position="1"/>
        <end position="20"/>
    </location>
</feature>
<name>A0ABN0MSE6_9CHLA</name>
<evidence type="ECO:0000256" key="1">
    <source>
        <dbReference type="SAM" id="MobiDB-lite"/>
    </source>
</evidence>
<accession>A0ABN0MSE6</accession>
<proteinExistence type="predicted"/>
<dbReference type="Proteomes" id="UP000014821">
    <property type="component" value="Unassembled WGS sequence"/>
</dbReference>
<dbReference type="RefSeq" id="WP_020356203.1">
    <property type="nucleotide sequence ID" value="NZ_KE360587.1"/>
</dbReference>
<evidence type="ECO:0000313" key="3">
    <source>
        <dbReference type="Proteomes" id="UP000014821"/>
    </source>
</evidence>
<gene>
    <name evidence="2" type="ORF">CP10881SC42_0716</name>
</gene>
<comment type="caution">
    <text evidence="2">The sequence shown here is derived from an EMBL/GenBank/DDBJ whole genome shotgun (WGS) entry which is preliminary data.</text>
</comment>